<evidence type="ECO:0000256" key="1">
    <source>
        <dbReference type="ARBA" id="ARBA00022857"/>
    </source>
</evidence>
<dbReference type="SUPFAM" id="SSF50129">
    <property type="entry name" value="GroES-like"/>
    <property type="match status" value="1"/>
</dbReference>
<dbReference type="InterPro" id="IPR036291">
    <property type="entry name" value="NAD(P)-bd_dom_sf"/>
</dbReference>
<evidence type="ECO:0000259" key="3">
    <source>
        <dbReference type="SMART" id="SM00829"/>
    </source>
</evidence>
<dbReference type="EMBL" id="CM026429">
    <property type="protein sequence ID" value="KAG0563986.1"/>
    <property type="molecule type" value="Genomic_DNA"/>
</dbReference>
<dbReference type="Pfam" id="PF08240">
    <property type="entry name" value="ADH_N"/>
    <property type="match status" value="1"/>
</dbReference>
<accession>A0A8T0GWD4</accession>
<proteinExistence type="predicted"/>
<sequence>MSNVALVQVSFNNDDPASTLKVVTKPIPKPAPGQVVVHIKLRPINPSDFNNLLMGGLIEGGRNGSPGSEGFGIVHEVGEGVTTLHEGQRVIPVTMFESYTGNGSFQKYICINANHVLPVPDDISDEIAAQFLVNPLTSYSILKDLQVPKGQYMIQSSAGSVLGKQVITLAKHWGIKSINVVRRSEQKAELKALGADEVICSTDEDVVARVKEITGGKGAWGALDPVGGTITGMLASCVRDGGQMFIYGVLGGFTLTMGTKDLFRGVSLQGWVLFRKGIINPEILNALYTEILPLVRHGIISVAEVEKHDLTDFKQALAKAAEPGRSGKILLVSA</sequence>
<dbReference type="GO" id="GO:0016651">
    <property type="term" value="F:oxidoreductase activity, acting on NAD(P)H"/>
    <property type="evidence" value="ECO:0007669"/>
    <property type="project" value="TreeGrafter"/>
</dbReference>
<dbReference type="InterPro" id="IPR020843">
    <property type="entry name" value="ER"/>
</dbReference>
<dbReference type="CDD" id="cd05282">
    <property type="entry name" value="ETR_like"/>
    <property type="match status" value="1"/>
</dbReference>
<dbReference type="Gene3D" id="3.90.180.10">
    <property type="entry name" value="Medium-chain alcohol dehydrogenases, catalytic domain"/>
    <property type="match status" value="1"/>
</dbReference>
<keyword evidence="5" id="KW-1185">Reference proteome</keyword>
<dbReference type="InterPro" id="IPR013154">
    <property type="entry name" value="ADH-like_N"/>
</dbReference>
<dbReference type="PANTHER" id="PTHR48106:SF2">
    <property type="entry name" value="ZN2+-BINDING DEHYDROGENASE"/>
    <property type="match status" value="1"/>
</dbReference>
<evidence type="ECO:0000313" key="4">
    <source>
        <dbReference type="EMBL" id="KAG0563986.1"/>
    </source>
</evidence>
<dbReference type="AlphaFoldDB" id="A0A8T0GWD4"/>
<dbReference type="Proteomes" id="UP000822688">
    <property type="component" value="Chromosome 8"/>
</dbReference>
<dbReference type="InterPro" id="IPR013149">
    <property type="entry name" value="ADH-like_C"/>
</dbReference>
<dbReference type="Pfam" id="PF00107">
    <property type="entry name" value="ADH_zinc_N"/>
    <property type="match status" value="1"/>
</dbReference>
<dbReference type="SMART" id="SM00829">
    <property type="entry name" value="PKS_ER"/>
    <property type="match status" value="1"/>
</dbReference>
<protein>
    <recommendedName>
        <fullName evidence="3">Enoyl reductase (ER) domain-containing protein</fullName>
    </recommendedName>
</protein>
<name>A0A8T0GWD4_CERPU</name>
<feature type="domain" description="Enoyl reductase (ER)" evidence="3">
    <location>
        <begin position="17"/>
        <end position="331"/>
    </location>
</feature>
<reference evidence="4" key="1">
    <citation type="submission" date="2020-06" db="EMBL/GenBank/DDBJ databases">
        <title>WGS assembly of Ceratodon purpureus strain R40.</title>
        <authorList>
            <person name="Carey S.B."/>
            <person name="Jenkins J."/>
            <person name="Shu S."/>
            <person name="Lovell J.T."/>
            <person name="Sreedasyam A."/>
            <person name="Maumus F."/>
            <person name="Tiley G.P."/>
            <person name="Fernandez-Pozo N."/>
            <person name="Barry K."/>
            <person name="Chen C."/>
            <person name="Wang M."/>
            <person name="Lipzen A."/>
            <person name="Daum C."/>
            <person name="Saski C.A."/>
            <person name="Payton A.C."/>
            <person name="Mcbreen J.C."/>
            <person name="Conrad R.E."/>
            <person name="Kollar L.M."/>
            <person name="Olsson S."/>
            <person name="Huttunen S."/>
            <person name="Landis J.B."/>
            <person name="Wickett N.J."/>
            <person name="Johnson M.G."/>
            <person name="Rensing S.A."/>
            <person name="Grimwood J."/>
            <person name="Schmutz J."/>
            <person name="Mcdaniel S.F."/>
        </authorList>
    </citation>
    <scope>NUCLEOTIDE SEQUENCE</scope>
    <source>
        <strain evidence="4">R40</strain>
    </source>
</reference>
<comment type="caution">
    <text evidence="4">The sequence shown here is derived from an EMBL/GenBank/DDBJ whole genome shotgun (WGS) entry which is preliminary data.</text>
</comment>
<gene>
    <name evidence="4" type="ORF">KC19_8G073700</name>
</gene>
<evidence type="ECO:0000256" key="2">
    <source>
        <dbReference type="ARBA" id="ARBA00023002"/>
    </source>
</evidence>
<organism evidence="4 5">
    <name type="scientific">Ceratodon purpureus</name>
    <name type="common">Fire moss</name>
    <name type="synonym">Dicranum purpureum</name>
    <dbReference type="NCBI Taxonomy" id="3225"/>
    <lineage>
        <taxon>Eukaryota</taxon>
        <taxon>Viridiplantae</taxon>
        <taxon>Streptophyta</taxon>
        <taxon>Embryophyta</taxon>
        <taxon>Bryophyta</taxon>
        <taxon>Bryophytina</taxon>
        <taxon>Bryopsida</taxon>
        <taxon>Dicranidae</taxon>
        <taxon>Pseudoditrichales</taxon>
        <taxon>Ditrichaceae</taxon>
        <taxon>Ceratodon</taxon>
    </lineage>
</organism>
<dbReference type="InterPro" id="IPR011032">
    <property type="entry name" value="GroES-like_sf"/>
</dbReference>
<keyword evidence="2" id="KW-0560">Oxidoreductase</keyword>
<dbReference type="SUPFAM" id="SSF51735">
    <property type="entry name" value="NAD(P)-binding Rossmann-fold domains"/>
    <property type="match status" value="1"/>
</dbReference>
<dbReference type="GO" id="GO:0070402">
    <property type="term" value="F:NADPH binding"/>
    <property type="evidence" value="ECO:0007669"/>
    <property type="project" value="TreeGrafter"/>
</dbReference>
<evidence type="ECO:0000313" key="5">
    <source>
        <dbReference type="Proteomes" id="UP000822688"/>
    </source>
</evidence>
<dbReference type="PANTHER" id="PTHR48106">
    <property type="entry name" value="QUINONE OXIDOREDUCTASE PIG3-RELATED"/>
    <property type="match status" value="1"/>
</dbReference>
<keyword evidence="1" id="KW-0521">NADP</keyword>
<dbReference type="Gene3D" id="3.40.50.720">
    <property type="entry name" value="NAD(P)-binding Rossmann-like Domain"/>
    <property type="match status" value="1"/>
</dbReference>